<dbReference type="GO" id="GO:0016787">
    <property type="term" value="F:hydrolase activity"/>
    <property type="evidence" value="ECO:0007669"/>
    <property type="project" value="UniProtKB-KW"/>
</dbReference>
<dbReference type="SUPFAM" id="SSF53474">
    <property type="entry name" value="alpha/beta-Hydrolases"/>
    <property type="match status" value="1"/>
</dbReference>
<evidence type="ECO:0000313" key="3">
    <source>
        <dbReference type="EMBL" id="SEL63340.1"/>
    </source>
</evidence>
<gene>
    <name evidence="3" type="ORF">SAMN05444583_11216</name>
</gene>
<name>A0A1H7RSR4_9NOCA</name>
<dbReference type="InterPro" id="IPR029058">
    <property type="entry name" value="AB_hydrolase_fold"/>
</dbReference>
<evidence type="ECO:0000313" key="4">
    <source>
        <dbReference type="Proteomes" id="UP000198677"/>
    </source>
</evidence>
<dbReference type="OrthoDB" id="2987348at2"/>
<keyword evidence="4" id="KW-1185">Reference proteome</keyword>
<dbReference type="InterPro" id="IPR000073">
    <property type="entry name" value="AB_hydrolase_1"/>
</dbReference>
<reference evidence="4" key="1">
    <citation type="submission" date="2016-10" db="EMBL/GenBank/DDBJ databases">
        <authorList>
            <person name="Varghese N."/>
            <person name="Submissions S."/>
        </authorList>
    </citation>
    <scope>NUCLEOTIDE SEQUENCE [LARGE SCALE GENOMIC DNA]</scope>
    <source>
        <strain evidence="4">DSM 44675</strain>
    </source>
</reference>
<dbReference type="Proteomes" id="UP000198677">
    <property type="component" value="Unassembled WGS sequence"/>
</dbReference>
<dbReference type="PANTHER" id="PTHR43329">
    <property type="entry name" value="EPOXIDE HYDROLASE"/>
    <property type="match status" value="1"/>
</dbReference>
<dbReference type="Pfam" id="PF00561">
    <property type="entry name" value="Abhydrolase_1"/>
    <property type="match status" value="1"/>
</dbReference>
<evidence type="ECO:0000256" key="1">
    <source>
        <dbReference type="ARBA" id="ARBA00022801"/>
    </source>
</evidence>
<dbReference type="AlphaFoldDB" id="A0A1H7RSR4"/>
<sequence>MDSVDDRTHSAVTVGGLTFEVEESGPVGGSPVVLLHGFPETSACWRPLTPLLTAAGLRVIAPSQRGYSPGARPVGVEHYALELLGADVLALMDATGIASAHLVGHDWGAVVAWWIAAYHPERAETLTAVSVPHPSAFGWALREDADQQKRSRYIGVFRDGQVAEKLLLDNDAKRLRAVYGDLDPDQVSEYVRAFTEPGALTAALSWYRAMRSDFGGIPSVRVPATYVWGSEDEALGRAGAQRCGEFVDAPYRFVELDGVGHWIPEQAPDALAEAVLARIEGNER</sequence>
<accession>A0A1H7RSR4</accession>
<organism evidence="3 4">
    <name type="scientific">Rhodococcus maanshanensis</name>
    <dbReference type="NCBI Taxonomy" id="183556"/>
    <lineage>
        <taxon>Bacteria</taxon>
        <taxon>Bacillati</taxon>
        <taxon>Actinomycetota</taxon>
        <taxon>Actinomycetes</taxon>
        <taxon>Mycobacteriales</taxon>
        <taxon>Nocardiaceae</taxon>
        <taxon>Rhodococcus</taxon>
    </lineage>
</organism>
<evidence type="ECO:0000259" key="2">
    <source>
        <dbReference type="Pfam" id="PF00561"/>
    </source>
</evidence>
<dbReference type="EMBL" id="FOAW01000012">
    <property type="protein sequence ID" value="SEL63340.1"/>
    <property type="molecule type" value="Genomic_DNA"/>
</dbReference>
<proteinExistence type="predicted"/>
<dbReference type="InterPro" id="IPR000639">
    <property type="entry name" value="Epox_hydrolase-like"/>
</dbReference>
<dbReference type="PRINTS" id="PR00412">
    <property type="entry name" value="EPOXHYDRLASE"/>
</dbReference>
<dbReference type="Gene3D" id="3.40.50.1820">
    <property type="entry name" value="alpha/beta hydrolase"/>
    <property type="match status" value="1"/>
</dbReference>
<protein>
    <submittedName>
        <fullName evidence="3">Pimeloyl-ACP methyl ester carboxylesterase</fullName>
    </submittedName>
</protein>
<feature type="domain" description="AB hydrolase-1" evidence="2">
    <location>
        <begin position="31"/>
        <end position="267"/>
    </location>
</feature>
<keyword evidence="1" id="KW-0378">Hydrolase</keyword>